<dbReference type="EMBL" id="JAGGKX010000012">
    <property type="protein sequence ID" value="MBP1970313.1"/>
    <property type="molecule type" value="Genomic_DNA"/>
</dbReference>
<dbReference type="InterPro" id="IPR024419">
    <property type="entry name" value="YvrJ"/>
</dbReference>
<dbReference type="Pfam" id="PF12841">
    <property type="entry name" value="YvrJ"/>
    <property type="match status" value="1"/>
</dbReference>
<sequence length="56" mass="6449">MEHANEIAMLLGNFGFPILVSIYLLVRFEQKIGELSDRVNSMARTIEKILIKDKNK</sequence>
<dbReference type="RefSeq" id="WP_209463452.1">
    <property type="nucleotide sequence ID" value="NZ_CP110224.1"/>
</dbReference>
<feature type="transmembrane region" description="Helical" evidence="1">
    <location>
        <begin position="6"/>
        <end position="26"/>
    </location>
</feature>
<dbReference type="Proteomes" id="UP001519345">
    <property type="component" value="Unassembled WGS sequence"/>
</dbReference>
<keyword evidence="1" id="KW-0812">Transmembrane</keyword>
<evidence type="ECO:0000256" key="1">
    <source>
        <dbReference type="SAM" id="Phobius"/>
    </source>
</evidence>
<comment type="caution">
    <text evidence="2">The sequence shown here is derived from an EMBL/GenBank/DDBJ whole genome shotgun (WGS) entry which is preliminary data.</text>
</comment>
<evidence type="ECO:0000313" key="3">
    <source>
        <dbReference type="Proteomes" id="UP001519345"/>
    </source>
</evidence>
<name>A0ABS4IHG3_9BACI</name>
<organism evidence="2 3">
    <name type="scientific">Virgibacillus natechei</name>
    <dbReference type="NCBI Taxonomy" id="1216297"/>
    <lineage>
        <taxon>Bacteria</taxon>
        <taxon>Bacillati</taxon>
        <taxon>Bacillota</taxon>
        <taxon>Bacilli</taxon>
        <taxon>Bacillales</taxon>
        <taxon>Bacillaceae</taxon>
        <taxon>Virgibacillus</taxon>
    </lineage>
</organism>
<protein>
    <recommendedName>
        <fullName evidence="4">YvrJ family protein</fullName>
    </recommendedName>
</protein>
<evidence type="ECO:0008006" key="4">
    <source>
        <dbReference type="Google" id="ProtNLM"/>
    </source>
</evidence>
<accession>A0ABS4IHG3</accession>
<keyword evidence="1" id="KW-1133">Transmembrane helix</keyword>
<evidence type="ECO:0000313" key="2">
    <source>
        <dbReference type="EMBL" id="MBP1970313.1"/>
    </source>
</evidence>
<keyword evidence="1" id="KW-0472">Membrane</keyword>
<keyword evidence="3" id="KW-1185">Reference proteome</keyword>
<gene>
    <name evidence="2" type="ORF">J2Z83_002431</name>
</gene>
<proteinExistence type="predicted"/>
<reference evidence="2 3" key="1">
    <citation type="submission" date="2021-03" db="EMBL/GenBank/DDBJ databases">
        <title>Genomic Encyclopedia of Type Strains, Phase IV (KMG-IV): sequencing the most valuable type-strain genomes for metagenomic binning, comparative biology and taxonomic classification.</title>
        <authorList>
            <person name="Goeker M."/>
        </authorList>
    </citation>
    <scope>NUCLEOTIDE SEQUENCE [LARGE SCALE GENOMIC DNA]</scope>
    <source>
        <strain evidence="2 3">DSM 25609</strain>
    </source>
</reference>